<protein>
    <recommendedName>
        <fullName evidence="11">Fibronectin type-III domain-containing protein</fullName>
    </recommendedName>
</protein>
<feature type="compositionally biased region" description="Low complexity" evidence="8">
    <location>
        <begin position="333"/>
        <end position="345"/>
    </location>
</feature>
<dbReference type="SUPFAM" id="SSF49265">
    <property type="entry name" value="Fibronectin type III"/>
    <property type="match status" value="2"/>
</dbReference>
<dbReference type="Proteomes" id="UP000261600">
    <property type="component" value="Unplaced"/>
</dbReference>
<evidence type="ECO:0000256" key="9">
    <source>
        <dbReference type="SAM" id="Phobius"/>
    </source>
</evidence>
<dbReference type="InterPro" id="IPR036116">
    <property type="entry name" value="FN3_sf"/>
</dbReference>
<comment type="subcellular location">
    <subcellularLocation>
        <location evidence="1">Membrane</location>
        <topology evidence="1">Single-pass type I membrane protein</topology>
    </subcellularLocation>
</comment>
<keyword evidence="3 10" id="KW-0732">Signal</keyword>
<evidence type="ECO:0000256" key="7">
    <source>
        <dbReference type="ARBA" id="ARBA00023180"/>
    </source>
</evidence>
<proteinExistence type="predicted"/>
<keyword evidence="6" id="KW-0675">Receptor</keyword>
<accession>A0A3Q3KCW9</accession>
<dbReference type="Gene3D" id="2.60.40.10">
    <property type="entry name" value="Immunoglobulins"/>
    <property type="match status" value="2"/>
</dbReference>
<keyword evidence="5 9" id="KW-0472">Membrane</keyword>
<dbReference type="Pfam" id="PF21604">
    <property type="entry name" value="CRLF2_D1"/>
    <property type="match status" value="1"/>
</dbReference>
<feature type="region of interest" description="Disordered" evidence="8">
    <location>
        <begin position="313"/>
        <end position="345"/>
    </location>
</feature>
<evidence type="ECO:0000256" key="4">
    <source>
        <dbReference type="ARBA" id="ARBA00022989"/>
    </source>
</evidence>
<evidence type="ECO:0000256" key="10">
    <source>
        <dbReference type="SAM" id="SignalP"/>
    </source>
</evidence>
<dbReference type="PANTHER" id="PTHR23037:SF42">
    <property type="entry name" value="CYTOKINE RECEPTOR COMMON SUBUNIT GAMMA ISOFORM X1-RELATED"/>
    <property type="match status" value="1"/>
</dbReference>
<dbReference type="InterPro" id="IPR003961">
    <property type="entry name" value="FN3_dom"/>
</dbReference>
<keyword evidence="4 9" id="KW-1133">Transmembrane helix</keyword>
<name>A0A3Q3KCW9_MONAL</name>
<evidence type="ECO:0000256" key="2">
    <source>
        <dbReference type="ARBA" id="ARBA00022692"/>
    </source>
</evidence>
<evidence type="ECO:0000256" key="1">
    <source>
        <dbReference type="ARBA" id="ARBA00004479"/>
    </source>
</evidence>
<dbReference type="GeneID" id="109960011"/>
<evidence type="ECO:0000256" key="8">
    <source>
        <dbReference type="SAM" id="MobiDB-lite"/>
    </source>
</evidence>
<dbReference type="PROSITE" id="PS50853">
    <property type="entry name" value="FN3"/>
    <property type="match status" value="1"/>
</dbReference>
<evidence type="ECO:0000256" key="6">
    <source>
        <dbReference type="ARBA" id="ARBA00023170"/>
    </source>
</evidence>
<dbReference type="AlphaFoldDB" id="A0A3Q3KCW9"/>
<dbReference type="RefSeq" id="XP_020455485.1">
    <property type="nucleotide sequence ID" value="XM_020599829.1"/>
</dbReference>
<feature type="chain" id="PRO_5018564516" description="Fibronectin type-III domain-containing protein" evidence="10">
    <location>
        <begin position="18"/>
        <end position="345"/>
    </location>
</feature>
<feature type="transmembrane region" description="Helical" evidence="9">
    <location>
        <begin position="219"/>
        <end position="240"/>
    </location>
</feature>
<dbReference type="GO" id="GO:0016064">
    <property type="term" value="P:immunoglobulin mediated immune response"/>
    <property type="evidence" value="ECO:0007669"/>
    <property type="project" value="TreeGrafter"/>
</dbReference>
<evidence type="ECO:0000256" key="3">
    <source>
        <dbReference type="ARBA" id="ARBA00022729"/>
    </source>
</evidence>
<dbReference type="InterPro" id="IPR013783">
    <property type="entry name" value="Ig-like_fold"/>
</dbReference>
<feature type="compositionally biased region" description="Polar residues" evidence="8">
    <location>
        <begin position="313"/>
        <end position="327"/>
    </location>
</feature>
<feature type="domain" description="Fibronectin type-III" evidence="11">
    <location>
        <begin position="113"/>
        <end position="210"/>
    </location>
</feature>
<dbReference type="PANTHER" id="PTHR23037">
    <property type="entry name" value="CYTOKINE RECEPTOR"/>
    <property type="match status" value="1"/>
</dbReference>
<dbReference type="Ensembl" id="ENSMALT00000027758.1">
    <property type="protein sequence ID" value="ENSMALP00000027256.1"/>
    <property type="gene ID" value="ENSMALG00000018919.1"/>
</dbReference>
<evidence type="ECO:0000313" key="13">
    <source>
        <dbReference type="Proteomes" id="UP000261600"/>
    </source>
</evidence>
<evidence type="ECO:0000259" key="11">
    <source>
        <dbReference type="PROSITE" id="PS50853"/>
    </source>
</evidence>
<keyword evidence="2 9" id="KW-0812">Transmembrane</keyword>
<dbReference type="GO" id="GO:0009897">
    <property type="term" value="C:external side of plasma membrane"/>
    <property type="evidence" value="ECO:0007669"/>
    <property type="project" value="TreeGrafter"/>
</dbReference>
<keyword evidence="13" id="KW-1185">Reference proteome</keyword>
<reference evidence="12" key="2">
    <citation type="submission" date="2025-09" db="UniProtKB">
        <authorList>
            <consortium name="Ensembl"/>
        </authorList>
    </citation>
    <scope>IDENTIFICATION</scope>
</reference>
<organism evidence="12 13">
    <name type="scientific">Monopterus albus</name>
    <name type="common">Swamp eel</name>
    <dbReference type="NCBI Taxonomy" id="43700"/>
    <lineage>
        <taxon>Eukaryota</taxon>
        <taxon>Metazoa</taxon>
        <taxon>Chordata</taxon>
        <taxon>Craniata</taxon>
        <taxon>Vertebrata</taxon>
        <taxon>Euteleostomi</taxon>
        <taxon>Actinopterygii</taxon>
        <taxon>Neopterygii</taxon>
        <taxon>Teleostei</taxon>
        <taxon>Neoteleostei</taxon>
        <taxon>Acanthomorphata</taxon>
        <taxon>Anabantaria</taxon>
        <taxon>Synbranchiformes</taxon>
        <taxon>Synbranchidae</taxon>
        <taxon>Monopterus</taxon>
    </lineage>
</organism>
<evidence type="ECO:0000313" key="12">
    <source>
        <dbReference type="Ensembl" id="ENSMALP00000027256.1"/>
    </source>
</evidence>
<dbReference type="FunFam" id="2.60.40.10:FF:000754">
    <property type="entry name" value="Cytokine receptor common subunit gamma"/>
    <property type="match status" value="1"/>
</dbReference>
<dbReference type="STRING" id="43700.ENSMALP00000027256"/>
<evidence type="ECO:0000256" key="5">
    <source>
        <dbReference type="ARBA" id="ARBA00023136"/>
    </source>
</evidence>
<reference evidence="12" key="1">
    <citation type="submission" date="2025-08" db="UniProtKB">
        <authorList>
            <consortium name="Ensembl"/>
        </authorList>
    </citation>
    <scope>IDENTIFICATION</scope>
</reference>
<feature type="signal peptide" evidence="10">
    <location>
        <begin position="1"/>
        <end position="17"/>
    </location>
</feature>
<dbReference type="InterPro" id="IPR048651">
    <property type="entry name" value="CRLF2-like_D1"/>
</dbReference>
<sequence>MPMQLLLLLYLIGHVFAKEPPDVECRVVYLEYVECSWNKQGTPDINYTFSSWFYNDKETNCTTYVLENGIKTGCKQPYGNDNKRFLSFYTTLVHGNKSTTKGHELKNKVLLYPPVNVTVKNGSDFNLWFYWNQTKSNCAESDVRYRTNKRKWEHTKVSSGRQIFCINLPSSNSEYELQVRSRIGKDCGESIYWSNWSEPVVWGSNNSTDANLINSSMPVWTPVLFVVGIITLILLAVMLLHHERLRIYIIPVVPKPSLISHDIENWLQISKNLKENFKANYTERACPVREYCHVSQSDSESSDDFTCSVTTNQTDCSISSPVNQSEDLPTPCSSAASTVTVSSEK</sequence>
<keyword evidence="7" id="KW-0325">Glycoprotein</keyword>
<dbReference type="GO" id="GO:0004896">
    <property type="term" value="F:cytokine receptor activity"/>
    <property type="evidence" value="ECO:0007669"/>
    <property type="project" value="TreeGrafter"/>
</dbReference>